<dbReference type="PANTHER" id="PTHR46481:SF10">
    <property type="entry name" value="ZINC FINGER BED DOMAIN-CONTAINING PROTEIN 39"/>
    <property type="match status" value="1"/>
</dbReference>
<keyword evidence="2" id="KW-0479">Metal-binding</keyword>
<comment type="caution">
    <text evidence="6">The sequence shown here is derived from an EMBL/GenBank/DDBJ whole genome shotgun (WGS) entry which is preliminary data.</text>
</comment>
<dbReference type="EMBL" id="JABSTV010001249">
    <property type="protein sequence ID" value="KAH7963672.1"/>
    <property type="molecule type" value="Genomic_DNA"/>
</dbReference>
<protein>
    <submittedName>
        <fullName evidence="6">Uncharacterized protein</fullName>
    </submittedName>
</protein>
<accession>A0A9D4T283</accession>
<evidence type="ECO:0000313" key="7">
    <source>
        <dbReference type="Proteomes" id="UP000821837"/>
    </source>
</evidence>
<name>A0A9D4T283_RHISA</name>
<dbReference type="GO" id="GO:0008270">
    <property type="term" value="F:zinc ion binding"/>
    <property type="evidence" value="ECO:0007669"/>
    <property type="project" value="UniProtKB-KW"/>
</dbReference>
<keyword evidence="3" id="KW-0863">Zinc-finger</keyword>
<gene>
    <name evidence="6" type="ORF">HPB52_022340</name>
</gene>
<keyword evidence="5" id="KW-0539">Nucleus</keyword>
<reference evidence="6" key="1">
    <citation type="journal article" date="2020" name="Cell">
        <title>Large-Scale Comparative Analyses of Tick Genomes Elucidate Their Genetic Diversity and Vector Capacities.</title>
        <authorList>
            <consortium name="Tick Genome and Microbiome Consortium (TIGMIC)"/>
            <person name="Jia N."/>
            <person name="Wang J."/>
            <person name="Shi W."/>
            <person name="Du L."/>
            <person name="Sun Y."/>
            <person name="Zhan W."/>
            <person name="Jiang J.F."/>
            <person name="Wang Q."/>
            <person name="Zhang B."/>
            <person name="Ji P."/>
            <person name="Bell-Sakyi L."/>
            <person name="Cui X.M."/>
            <person name="Yuan T.T."/>
            <person name="Jiang B.G."/>
            <person name="Yang W.F."/>
            <person name="Lam T.T."/>
            <person name="Chang Q.C."/>
            <person name="Ding S.J."/>
            <person name="Wang X.J."/>
            <person name="Zhu J.G."/>
            <person name="Ruan X.D."/>
            <person name="Zhao L."/>
            <person name="Wei J.T."/>
            <person name="Ye R.Z."/>
            <person name="Que T.C."/>
            <person name="Du C.H."/>
            <person name="Zhou Y.H."/>
            <person name="Cheng J.X."/>
            <person name="Dai P.F."/>
            <person name="Guo W.B."/>
            <person name="Han X.H."/>
            <person name="Huang E.J."/>
            <person name="Li L.F."/>
            <person name="Wei W."/>
            <person name="Gao Y.C."/>
            <person name="Liu J.Z."/>
            <person name="Shao H.Z."/>
            <person name="Wang X."/>
            <person name="Wang C.C."/>
            <person name="Yang T.C."/>
            <person name="Huo Q.B."/>
            <person name="Li W."/>
            <person name="Chen H.Y."/>
            <person name="Chen S.E."/>
            <person name="Zhou L.G."/>
            <person name="Ni X.B."/>
            <person name="Tian J.H."/>
            <person name="Sheng Y."/>
            <person name="Liu T."/>
            <person name="Pan Y.S."/>
            <person name="Xia L.Y."/>
            <person name="Li J."/>
            <person name="Zhao F."/>
            <person name="Cao W.C."/>
        </authorList>
    </citation>
    <scope>NUCLEOTIDE SEQUENCE</scope>
    <source>
        <strain evidence="6">Rsan-2018</strain>
    </source>
</reference>
<dbReference type="InterPro" id="IPR052035">
    <property type="entry name" value="ZnF_BED_domain_contain"/>
</dbReference>
<organism evidence="6 7">
    <name type="scientific">Rhipicephalus sanguineus</name>
    <name type="common">Brown dog tick</name>
    <name type="synonym">Ixodes sanguineus</name>
    <dbReference type="NCBI Taxonomy" id="34632"/>
    <lineage>
        <taxon>Eukaryota</taxon>
        <taxon>Metazoa</taxon>
        <taxon>Ecdysozoa</taxon>
        <taxon>Arthropoda</taxon>
        <taxon>Chelicerata</taxon>
        <taxon>Arachnida</taxon>
        <taxon>Acari</taxon>
        <taxon>Parasitiformes</taxon>
        <taxon>Ixodida</taxon>
        <taxon>Ixodoidea</taxon>
        <taxon>Ixodidae</taxon>
        <taxon>Rhipicephalinae</taxon>
        <taxon>Rhipicephalus</taxon>
        <taxon>Rhipicephalus</taxon>
    </lineage>
</organism>
<evidence type="ECO:0000256" key="2">
    <source>
        <dbReference type="ARBA" id="ARBA00022723"/>
    </source>
</evidence>
<dbReference type="Proteomes" id="UP000821837">
    <property type="component" value="Chromosome 3"/>
</dbReference>
<evidence type="ECO:0000256" key="3">
    <source>
        <dbReference type="ARBA" id="ARBA00022771"/>
    </source>
</evidence>
<dbReference type="PANTHER" id="PTHR46481">
    <property type="entry name" value="ZINC FINGER BED DOMAIN-CONTAINING PROTEIN 4"/>
    <property type="match status" value="1"/>
</dbReference>
<evidence type="ECO:0000256" key="5">
    <source>
        <dbReference type="ARBA" id="ARBA00023242"/>
    </source>
</evidence>
<keyword evidence="4" id="KW-0862">Zinc</keyword>
<dbReference type="GO" id="GO:0005634">
    <property type="term" value="C:nucleus"/>
    <property type="evidence" value="ECO:0007669"/>
    <property type="project" value="UniProtKB-SubCell"/>
</dbReference>
<proteinExistence type="predicted"/>
<keyword evidence="7" id="KW-1185">Reference proteome</keyword>
<dbReference type="VEuPathDB" id="VectorBase:RSAN_042203"/>
<comment type="subcellular location">
    <subcellularLocation>
        <location evidence="1">Nucleus</location>
    </subcellularLocation>
</comment>
<evidence type="ECO:0000256" key="4">
    <source>
        <dbReference type="ARBA" id="ARBA00022833"/>
    </source>
</evidence>
<evidence type="ECO:0000256" key="1">
    <source>
        <dbReference type="ARBA" id="ARBA00004123"/>
    </source>
</evidence>
<dbReference type="SUPFAM" id="SSF53098">
    <property type="entry name" value="Ribonuclease H-like"/>
    <property type="match status" value="1"/>
</dbReference>
<evidence type="ECO:0000313" key="6">
    <source>
        <dbReference type="EMBL" id="KAH7963672.1"/>
    </source>
</evidence>
<reference evidence="6" key="2">
    <citation type="submission" date="2021-09" db="EMBL/GenBank/DDBJ databases">
        <authorList>
            <person name="Jia N."/>
            <person name="Wang J."/>
            <person name="Shi W."/>
            <person name="Du L."/>
            <person name="Sun Y."/>
            <person name="Zhan W."/>
            <person name="Jiang J."/>
            <person name="Wang Q."/>
            <person name="Zhang B."/>
            <person name="Ji P."/>
            <person name="Sakyi L.B."/>
            <person name="Cui X."/>
            <person name="Yuan T."/>
            <person name="Jiang B."/>
            <person name="Yang W."/>
            <person name="Lam T.T.-Y."/>
            <person name="Chang Q."/>
            <person name="Ding S."/>
            <person name="Wang X."/>
            <person name="Zhu J."/>
            <person name="Ruan X."/>
            <person name="Zhao L."/>
            <person name="Wei J."/>
            <person name="Que T."/>
            <person name="Du C."/>
            <person name="Cheng J."/>
            <person name="Dai P."/>
            <person name="Han X."/>
            <person name="Huang E."/>
            <person name="Gao Y."/>
            <person name="Liu J."/>
            <person name="Shao H."/>
            <person name="Ye R."/>
            <person name="Li L."/>
            <person name="Wei W."/>
            <person name="Wang X."/>
            <person name="Wang C."/>
            <person name="Huo Q."/>
            <person name="Li W."/>
            <person name="Guo W."/>
            <person name="Chen H."/>
            <person name="Chen S."/>
            <person name="Zhou L."/>
            <person name="Zhou L."/>
            <person name="Ni X."/>
            <person name="Tian J."/>
            <person name="Zhou Y."/>
            <person name="Sheng Y."/>
            <person name="Liu T."/>
            <person name="Pan Y."/>
            <person name="Xia L."/>
            <person name="Li J."/>
            <person name="Zhao F."/>
            <person name="Cao W."/>
        </authorList>
    </citation>
    <scope>NUCLEOTIDE SEQUENCE</scope>
    <source>
        <strain evidence="6">Rsan-2018</strain>
        <tissue evidence="6">Larvae</tissue>
    </source>
</reference>
<dbReference type="InterPro" id="IPR012337">
    <property type="entry name" value="RNaseH-like_sf"/>
</dbReference>
<sequence>MVLAARLLGFEHLPCFAHTLNLTVQDGLKSSEELAAVLLKCKSIVRYVRSSCIATTKLREEQERVGKVPPLKLKQETPTRWNSIFYMLKRILDVGEALTLTLSKLPRAPSPLPAEDITVIEDVVELLEPFEEATKLVWR</sequence>
<dbReference type="AlphaFoldDB" id="A0A9D4T283"/>